<dbReference type="CDD" id="cd03801">
    <property type="entry name" value="GT4_PimA-like"/>
    <property type="match status" value="1"/>
</dbReference>
<protein>
    <recommendedName>
        <fullName evidence="2">Glycosyl transferase family 1 domain-containing protein</fullName>
    </recommendedName>
</protein>
<dbReference type="AlphaFoldDB" id="A0A1F5RV79"/>
<feature type="transmembrane region" description="Helical" evidence="1">
    <location>
        <begin position="71"/>
        <end position="88"/>
    </location>
</feature>
<dbReference type="SUPFAM" id="SSF53756">
    <property type="entry name" value="UDP-Glycosyltransferase/glycogen phosphorylase"/>
    <property type="match status" value="1"/>
</dbReference>
<evidence type="ECO:0000313" key="3">
    <source>
        <dbReference type="EMBL" id="OGF18349.1"/>
    </source>
</evidence>
<keyword evidence="1" id="KW-1133">Transmembrane helix</keyword>
<comment type="caution">
    <text evidence="3">The sequence shown here is derived from an EMBL/GenBank/DDBJ whole genome shotgun (WGS) entry which is preliminary data.</text>
</comment>
<dbReference type="InterPro" id="IPR050194">
    <property type="entry name" value="Glycosyltransferase_grp1"/>
</dbReference>
<dbReference type="PANTHER" id="PTHR45947:SF3">
    <property type="entry name" value="SULFOQUINOVOSYL TRANSFERASE SQD2"/>
    <property type="match status" value="1"/>
</dbReference>
<dbReference type="PANTHER" id="PTHR45947">
    <property type="entry name" value="SULFOQUINOVOSYL TRANSFERASE SQD2"/>
    <property type="match status" value="1"/>
</dbReference>
<evidence type="ECO:0000256" key="1">
    <source>
        <dbReference type="SAM" id="Phobius"/>
    </source>
</evidence>
<sequence>METLKQNSNVLLFTLEYPPAIGGVANYYGNLVKYWPDGEIKVLTNKNLIKPHWLFGLWHLWRAIRKFDIKIVLVGQILPLGTVAWLLSRVPGVKFNYVVFLHGLDLTSALKVPRKKKLTGKILAGAQKIMAANSYTAKLAGEIVDKGKIVIVNPGISKNIGYWILDTKSLILKYKLEGKTILLQVGRLVKRKGYDKVLEALPKALKECPGFLYVIIGNGPVISNIQYLISKHNIQNNVLLITDADDSEVNSWYELCDIFIMPARNIDGDFEGFGIVYLEANAHGKPVIAGDSGGVRDAVIDGVNGLLVDPESVEEIAQAIIKLGKDENLRKKLGERGRERARQFNWQAQVEKVMKALKR</sequence>
<name>A0A1F5RV79_9BACT</name>
<accession>A0A1F5RV79</accession>
<dbReference type="Pfam" id="PF00534">
    <property type="entry name" value="Glycos_transf_1"/>
    <property type="match status" value="1"/>
</dbReference>
<evidence type="ECO:0000259" key="2">
    <source>
        <dbReference type="Pfam" id="PF00534"/>
    </source>
</evidence>
<keyword evidence="1" id="KW-0472">Membrane</keyword>
<gene>
    <name evidence="3" type="ORF">A3G56_01730</name>
</gene>
<proteinExistence type="predicted"/>
<dbReference type="InterPro" id="IPR001296">
    <property type="entry name" value="Glyco_trans_1"/>
</dbReference>
<reference evidence="3 4" key="1">
    <citation type="journal article" date="2016" name="Nat. Commun.">
        <title>Thousands of microbial genomes shed light on interconnected biogeochemical processes in an aquifer system.</title>
        <authorList>
            <person name="Anantharaman K."/>
            <person name="Brown C.T."/>
            <person name="Hug L.A."/>
            <person name="Sharon I."/>
            <person name="Castelle C.J."/>
            <person name="Probst A.J."/>
            <person name="Thomas B.C."/>
            <person name="Singh A."/>
            <person name="Wilkins M.J."/>
            <person name="Karaoz U."/>
            <person name="Brodie E.L."/>
            <person name="Williams K.H."/>
            <person name="Hubbard S.S."/>
            <person name="Banfield J.F."/>
        </authorList>
    </citation>
    <scope>NUCLEOTIDE SEQUENCE [LARGE SCALE GENOMIC DNA]</scope>
</reference>
<feature type="domain" description="Glycosyl transferase family 1" evidence="2">
    <location>
        <begin position="177"/>
        <end position="340"/>
    </location>
</feature>
<organism evidence="3 4">
    <name type="scientific">Candidatus Falkowbacteria bacterium RIFCSPLOWO2_12_FULL_45_10</name>
    <dbReference type="NCBI Taxonomy" id="1797990"/>
    <lineage>
        <taxon>Bacteria</taxon>
        <taxon>Candidatus Falkowiibacteriota</taxon>
    </lineage>
</organism>
<dbReference type="EMBL" id="MFFX01000053">
    <property type="protein sequence ID" value="OGF18349.1"/>
    <property type="molecule type" value="Genomic_DNA"/>
</dbReference>
<dbReference type="Gene3D" id="3.40.50.2000">
    <property type="entry name" value="Glycogen Phosphorylase B"/>
    <property type="match status" value="2"/>
</dbReference>
<keyword evidence="1" id="KW-0812">Transmembrane</keyword>
<dbReference type="Proteomes" id="UP000178682">
    <property type="component" value="Unassembled WGS sequence"/>
</dbReference>
<dbReference type="GO" id="GO:0016757">
    <property type="term" value="F:glycosyltransferase activity"/>
    <property type="evidence" value="ECO:0007669"/>
    <property type="project" value="InterPro"/>
</dbReference>
<evidence type="ECO:0000313" key="4">
    <source>
        <dbReference type="Proteomes" id="UP000178682"/>
    </source>
</evidence>